<evidence type="ECO:0000313" key="2">
    <source>
        <dbReference type="EMBL" id="RID71384.1"/>
    </source>
</evidence>
<organism evidence="2 3">
    <name type="scientific">Brassica campestris</name>
    <name type="common">Field mustard</name>
    <dbReference type="NCBI Taxonomy" id="3711"/>
    <lineage>
        <taxon>Eukaryota</taxon>
        <taxon>Viridiplantae</taxon>
        <taxon>Streptophyta</taxon>
        <taxon>Embryophyta</taxon>
        <taxon>Tracheophyta</taxon>
        <taxon>Spermatophyta</taxon>
        <taxon>Magnoliopsida</taxon>
        <taxon>eudicotyledons</taxon>
        <taxon>Gunneridae</taxon>
        <taxon>Pentapetalae</taxon>
        <taxon>rosids</taxon>
        <taxon>malvids</taxon>
        <taxon>Brassicales</taxon>
        <taxon>Brassicaceae</taxon>
        <taxon>Brassiceae</taxon>
        <taxon>Brassica</taxon>
    </lineage>
</organism>
<dbReference type="Proteomes" id="UP000264353">
    <property type="component" value="Chromosome A3"/>
</dbReference>
<gene>
    <name evidence="2" type="ORF">BRARA_C03324</name>
</gene>
<protein>
    <recommendedName>
        <fullName evidence="1">F-box domain-containing protein</fullName>
    </recommendedName>
</protein>
<feature type="domain" description="F-box" evidence="1">
    <location>
        <begin position="8"/>
        <end position="55"/>
    </location>
</feature>
<proteinExistence type="predicted"/>
<dbReference type="InterPro" id="IPR036047">
    <property type="entry name" value="F-box-like_dom_sf"/>
</dbReference>
<dbReference type="SUPFAM" id="SSF81383">
    <property type="entry name" value="F-box domain"/>
    <property type="match status" value="1"/>
</dbReference>
<reference evidence="2 3" key="1">
    <citation type="submission" date="2018-06" db="EMBL/GenBank/DDBJ databases">
        <title>WGS assembly of Brassica rapa FPsc.</title>
        <authorList>
            <person name="Bowman J."/>
            <person name="Kohchi T."/>
            <person name="Yamato K."/>
            <person name="Jenkins J."/>
            <person name="Shu S."/>
            <person name="Ishizaki K."/>
            <person name="Yamaoka S."/>
            <person name="Nishihama R."/>
            <person name="Nakamura Y."/>
            <person name="Berger F."/>
            <person name="Adam C."/>
            <person name="Aki S."/>
            <person name="Althoff F."/>
            <person name="Araki T."/>
            <person name="Arteaga-Vazquez M."/>
            <person name="Balasubrmanian S."/>
            <person name="Bauer D."/>
            <person name="Boehm C."/>
            <person name="Briginshaw L."/>
            <person name="Caballero-Perez J."/>
            <person name="Catarino B."/>
            <person name="Chen F."/>
            <person name="Chiyoda S."/>
            <person name="Chovatia M."/>
            <person name="Davies K."/>
            <person name="Delmans M."/>
            <person name="Demura T."/>
            <person name="Dierschke T."/>
            <person name="Dolan L."/>
            <person name="Dorantes-Acosta A."/>
            <person name="Eklund D."/>
            <person name="Florent S."/>
            <person name="Flores-Sandoval E."/>
            <person name="Fujiyama A."/>
            <person name="Fukuzawa H."/>
            <person name="Galik B."/>
            <person name="Grimanelli D."/>
            <person name="Grimwood J."/>
            <person name="Grossniklaus U."/>
            <person name="Hamada T."/>
            <person name="Haseloff J."/>
            <person name="Hetherington A."/>
            <person name="Higo A."/>
            <person name="Hirakawa Y."/>
            <person name="Hundley H."/>
            <person name="Ikeda Y."/>
            <person name="Inoue K."/>
            <person name="Inoue S."/>
            <person name="Ishida S."/>
            <person name="Jia Q."/>
            <person name="Kakita M."/>
            <person name="Kanazawa T."/>
            <person name="Kawai Y."/>
            <person name="Kawashima T."/>
            <person name="Kennedy M."/>
            <person name="Kinose K."/>
            <person name="Kinoshita T."/>
            <person name="Kohara Y."/>
            <person name="Koide E."/>
            <person name="Komatsu K."/>
            <person name="Kopischke S."/>
            <person name="Kubo M."/>
            <person name="Kyozuka J."/>
            <person name="Lagercrantz U."/>
            <person name="Lin S."/>
            <person name="Lindquist E."/>
            <person name="Lipzen A."/>
            <person name="Lu C."/>
            <person name="Luna E."/>
            <person name="Martienssen R."/>
            <person name="Minamino N."/>
            <person name="Mizutani M."/>
            <person name="Mizutani M."/>
            <person name="Mochizuki N."/>
            <person name="Monte I."/>
            <person name="Mosher R."/>
            <person name="Nagasaki H."/>
            <person name="Nakagami H."/>
            <person name="Naramoto S."/>
            <person name="Nishitani K."/>
            <person name="Ohtani M."/>
            <person name="Okamoto T."/>
            <person name="Okumura M."/>
            <person name="Phillips J."/>
            <person name="Pollak B."/>
            <person name="Reinders A."/>
            <person name="Roevekamp M."/>
            <person name="Sano R."/>
            <person name="Sawa S."/>
            <person name="Schmid M."/>
            <person name="Shirakawa M."/>
            <person name="Solano R."/>
            <person name="Spunde A."/>
            <person name="Suetsugu N."/>
            <person name="Sugano S."/>
            <person name="Sugiyama A."/>
            <person name="Sun R."/>
            <person name="Suzuki Y."/>
            <person name="Takenaka M."/>
            <person name="Takezawa D."/>
            <person name="Tomogane H."/>
            <person name="Tsuzuki M."/>
            <person name="Ueda T."/>
            <person name="Umeda M."/>
            <person name="Ward J."/>
            <person name="Watanabe Y."/>
            <person name="Yazaki K."/>
            <person name="Yokoyama R."/>
            <person name="Yoshitake Y."/>
            <person name="Yotsui I."/>
            <person name="Zachgo S."/>
            <person name="Schmutz J."/>
        </authorList>
    </citation>
    <scope>NUCLEOTIDE SEQUENCE [LARGE SCALE GENOMIC DNA]</scope>
    <source>
        <strain evidence="3">cv. B-3</strain>
    </source>
</reference>
<dbReference type="InterPro" id="IPR006527">
    <property type="entry name" value="F-box-assoc_dom_typ1"/>
</dbReference>
<dbReference type="PANTHER" id="PTHR31672:SF13">
    <property type="entry name" value="F-BOX PROTEIN CPR30-LIKE"/>
    <property type="match status" value="1"/>
</dbReference>
<dbReference type="PROSITE" id="PS50181">
    <property type="entry name" value="FBOX"/>
    <property type="match status" value="1"/>
</dbReference>
<dbReference type="Pfam" id="PF12937">
    <property type="entry name" value="F-box-like"/>
    <property type="match status" value="1"/>
</dbReference>
<sequence length="398" mass="45957">MASSSKRSWSLSSLPPEITQEIFYKTPTDALVRSKPTCKKWYALITDETFIYEHLRRSQERFIRIFDGVVQIVDPVLTRERSASPIQNEFQPPPYEIDTMVHCDGLMLCKCADHLRFANLALWNPATRKFRWVDPVDVITSSEYYGIGYSNSKKKARDDGYKIVRFTCGLEGNYEINVVPQVEIYEFKTNSWRTIGVKVDADVKITRKCVAVMGNMYWIAFRDHEEEDEEEEEEDEEEEEEEYEFIRCFDFSDETFKDVCFCPTSYVNSHLSCFNGDSLSLLQQGRSSRNIEVWVSSKLGDGDVSFSKYFSLSGPGLRALRVRDDASPVYCFVKPKSVIVWFVGVEGKGDKVRNCLTLYEIDEDGVRNEKVTERNDVHDYSRAFVCGYVYVPSLVPLP</sequence>
<accession>A0A398A402</accession>
<dbReference type="Gene3D" id="1.20.1280.50">
    <property type="match status" value="1"/>
</dbReference>
<dbReference type="EMBL" id="CM010630">
    <property type="protein sequence ID" value="RID71384.1"/>
    <property type="molecule type" value="Genomic_DNA"/>
</dbReference>
<dbReference type="NCBIfam" id="TIGR01640">
    <property type="entry name" value="F_box_assoc_1"/>
    <property type="match status" value="1"/>
</dbReference>
<name>A0A398A402_BRACM</name>
<dbReference type="InterPro" id="IPR017451">
    <property type="entry name" value="F-box-assoc_interact_dom"/>
</dbReference>
<evidence type="ECO:0000259" key="1">
    <source>
        <dbReference type="PROSITE" id="PS50181"/>
    </source>
</evidence>
<dbReference type="Pfam" id="PF07734">
    <property type="entry name" value="FBA_1"/>
    <property type="match status" value="1"/>
</dbReference>
<dbReference type="PANTHER" id="PTHR31672">
    <property type="entry name" value="BNACNNG10540D PROTEIN"/>
    <property type="match status" value="1"/>
</dbReference>
<dbReference type="InterPro" id="IPR001810">
    <property type="entry name" value="F-box_dom"/>
</dbReference>
<dbReference type="AlphaFoldDB" id="A0A398A402"/>
<dbReference type="InterPro" id="IPR050796">
    <property type="entry name" value="SCF_F-box_component"/>
</dbReference>
<dbReference type="SMART" id="SM00256">
    <property type="entry name" value="FBOX"/>
    <property type="match status" value="1"/>
</dbReference>
<evidence type="ECO:0000313" key="3">
    <source>
        <dbReference type="Proteomes" id="UP000264353"/>
    </source>
</evidence>
<dbReference type="InterPro" id="IPR011043">
    <property type="entry name" value="Gal_Oxase/kelch_b-propeller"/>
</dbReference>
<dbReference type="SUPFAM" id="SSF50965">
    <property type="entry name" value="Galactose oxidase, central domain"/>
    <property type="match status" value="1"/>
</dbReference>